<feature type="compositionally biased region" description="Polar residues" evidence="1">
    <location>
        <begin position="219"/>
        <end position="236"/>
    </location>
</feature>
<evidence type="ECO:0000313" key="3">
    <source>
        <dbReference type="EMBL" id="TCS39258.1"/>
    </source>
</evidence>
<feature type="transmembrane region" description="Helical" evidence="2">
    <location>
        <begin position="152"/>
        <end position="174"/>
    </location>
</feature>
<proteinExistence type="predicted"/>
<keyword evidence="2" id="KW-1133">Transmembrane helix</keyword>
<reference evidence="3 4" key="1">
    <citation type="submission" date="2019-03" db="EMBL/GenBank/DDBJ databases">
        <title>Genomic Encyclopedia of Type Strains, Phase IV (KMG-IV): sequencing the most valuable type-strain genomes for metagenomic binning, comparative biology and taxonomic classification.</title>
        <authorList>
            <person name="Goeker M."/>
        </authorList>
    </citation>
    <scope>NUCLEOTIDE SEQUENCE [LARGE SCALE GENOMIC DNA]</scope>
    <source>
        <strain evidence="3 4">DSM 7445</strain>
    </source>
</reference>
<evidence type="ECO:0000256" key="1">
    <source>
        <dbReference type="SAM" id="MobiDB-lite"/>
    </source>
</evidence>
<name>A0A4R3I128_PAULE</name>
<feature type="compositionally biased region" description="Basic and acidic residues" evidence="1">
    <location>
        <begin position="243"/>
        <end position="265"/>
    </location>
</feature>
<dbReference type="EMBL" id="SLZQ01000001">
    <property type="protein sequence ID" value="TCS39258.1"/>
    <property type="molecule type" value="Genomic_DNA"/>
</dbReference>
<keyword evidence="2" id="KW-0812">Transmembrane</keyword>
<keyword evidence="4" id="KW-1185">Reference proteome</keyword>
<dbReference type="AlphaFoldDB" id="A0A4R3I128"/>
<protein>
    <submittedName>
        <fullName evidence="3">Uncharacterized protein</fullName>
    </submittedName>
</protein>
<feature type="region of interest" description="Disordered" evidence="1">
    <location>
        <begin position="219"/>
        <end position="298"/>
    </location>
</feature>
<keyword evidence="2" id="KW-0472">Membrane</keyword>
<evidence type="ECO:0000256" key="2">
    <source>
        <dbReference type="SAM" id="Phobius"/>
    </source>
</evidence>
<dbReference type="OrthoDB" id="8724867at2"/>
<dbReference type="RefSeq" id="WP_132256479.1">
    <property type="nucleotide sequence ID" value="NZ_SLZQ01000001.1"/>
</dbReference>
<dbReference type="Proteomes" id="UP000295382">
    <property type="component" value="Unassembled WGS sequence"/>
</dbReference>
<accession>A0A4R3I128</accession>
<evidence type="ECO:0000313" key="4">
    <source>
        <dbReference type="Proteomes" id="UP000295382"/>
    </source>
</evidence>
<sequence>MPYTFSKRSYEQDLFDAVKARLKTPVRDYLALSEQWPGVLDYGLPKPLLSKWAKFRSASGSLLHARSIPLCTSSPALITSLSHKPAELPPQIDAEAAFAEQVAAMLASEAHGNLNSVGDPQVPEEPLLDEESDADAKAGVERKSARISIPRIPTAVLSTFLSVAAAVAGGLIIANGNSFKFGHDAATRPQDVGISMQADSTAASEPDAARLAMDTRLPQASLSSSDVSEPGNSVQPAYTKKREHSEKRVIKTEKKMRTVDTETRASKRIASVVPAKKTEKTAQRSKSNASQSTASHAAPIVTAKSDSALHAGKSSSSPGTQYARCESVKGLLRRERCKWDACSGKWGKQGCPAYQHNARPELGYGQIGRLGQFVPAGANRTQDGG</sequence>
<gene>
    <name evidence="3" type="ORF">EDC30_101213</name>
</gene>
<comment type="caution">
    <text evidence="3">The sequence shown here is derived from an EMBL/GenBank/DDBJ whole genome shotgun (WGS) entry which is preliminary data.</text>
</comment>
<organism evidence="3 4">
    <name type="scientific">Paucimonas lemoignei</name>
    <name type="common">Pseudomonas lemoignei</name>
    <dbReference type="NCBI Taxonomy" id="29443"/>
    <lineage>
        <taxon>Bacteria</taxon>
        <taxon>Pseudomonadati</taxon>
        <taxon>Pseudomonadota</taxon>
        <taxon>Betaproteobacteria</taxon>
        <taxon>Burkholderiales</taxon>
        <taxon>Burkholderiaceae</taxon>
        <taxon>Paucimonas</taxon>
    </lineage>
</organism>
<feature type="compositionally biased region" description="Polar residues" evidence="1">
    <location>
        <begin position="284"/>
        <end position="295"/>
    </location>
</feature>